<gene>
    <name evidence="1" type="ORF">ADIAG_01088</name>
</gene>
<proteinExistence type="predicted"/>
<dbReference type="AlphaFoldDB" id="M7NDS7"/>
<evidence type="ECO:0000313" key="2">
    <source>
        <dbReference type="Proteomes" id="UP000012015"/>
    </source>
</evidence>
<keyword evidence="2" id="KW-1185">Reference proteome</keyword>
<protein>
    <submittedName>
        <fullName evidence="1">Uncharacterized protein</fullName>
    </submittedName>
</protein>
<accession>M7NDS7</accession>
<comment type="caution">
    <text evidence="1">The sequence shown here is derived from an EMBL/GenBank/DDBJ whole genome shotgun (WGS) entry which is preliminary data.</text>
</comment>
<evidence type="ECO:0000313" key="1">
    <source>
        <dbReference type="EMBL" id="EMQ99979.1"/>
    </source>
</evidence>
<name>M7NDS7_9MICC</name>
<reference evidence="1 2" key="1">
    <citation type="journal article" date="2013" name="Genome Announc.">
        <title>Draft Genome Sequence of Arthrobacter gangotriensis Strain Lz1yT, Isolated from a Penguin Rookery Soil Sample Collected in Antarctica, near the Indian Station Dakshin Gangotri.</title>
        <authorList>
            <person name="Shivaji S."/>
            <person name="Ara S."/>
            <person name="Bandi S."/>
            <person name="Singh A."/>
            <person name="Kumar Pinnaka A."/>
        </authorList>
    </citation>
    <scope>NUCLEOTIDE SEQUENCE [LARGE SCALE GENOMIC DNA]</scope>
    <source>
        <strain evidence="1 2">Lz1y</strain>
    </source>
</reference>
<dbReference type="EMBL" id="AOCK01000002">
    <property type="protein sequence ID" value="EMQ99979.1"/>
    <property type="molecule type" value="Genomic_DNA"/>
</dbReference>
<organism evidence="1 2">
    <name type="scientific">Paeniglutamicibacter gangotriensis Lz1y</name>
    <dbReference type="NCBI Taxonomy" id="1276920"/>
    <lineage>
        <taxon>Bacteria</taxon>
        <taxon>Bacillati</taxon>
        <taxon>Actinomycetota</taxon>
        <taxon>Actinomycetes</taxon>
        <taxon>Micrococcales</taxon>
        <taxon>Micrococcaceae</taxon>
        <taxon>Paeniglutamicibacter</taxon>
    </lineage>
</organism>
<dbReference type="Proteomes" id="UP000012015">
    <property type="component" value="Unassembled WGS sequence"/>
</dbReference>
<sequence>MVCSAVSHPETAPITAWVPHSTKPRTRACEQALLASAMLPGRP</sequence>